<dbReference type="AlphaFoldDB" id="A0A444VNU0"/>
<dbReference type="Gene3D" id="3.20.20.370">
    <property type="entry name" value="Glycoside hydrolase/deacetylase"/>
    <property type="match status" value="1"/>
</dbReference>
<evidence type="ECO:0000313" key="3">
    <source>
        <dbReference type="Proteomes" id="UP000290261"/>
    </source>
</evidence>
<protein>
    <recommendedName>
        <fullName evidence="1">DUF7033 domain-containing protein</fullName>
    </recommendedName>
</protein>
<gene>
    <name evidence="2" type="ORF">DN53_10945</name>
</gene>
<accession>A0A444VNU0</accession>
<comment type="caution">
    <text evidence="2">The sequence shown here is derived from an EMBL/GenBank/DDBJ whole genome shotgun (WGS) entry which is preliminary data.</text>
</comment>
<evidence type="ECO:0000313" key="2">
    <source>
        <dbReference type="EMBL" id="RYC52386.1"/>
    </source>
</evidence>
<dbReference type="InterPro" id="IPR011330">
    <property type="entry name" value="Glyco_hydro/deAcase_b/a-brl"/>
</dbReference>
<name>A0A444VNU0_9FLAO</name>
<dbReference type="EMBL" id="JJMP01000003">
    <property type="protein sequence ID" value="RYC52386.1"/>
    <property type="molecule type" value="Genomic_DNA"/>
</dbReference>
<dbReference type="Pfam" id="PF23019">
    <property type="entry name" value="DUF7033"/>
    <property type="match status" value="1"/>
</dbReference>
<keyword evidence="3" id="KW-1185">Reference proteome</keyword>
<feature type="domain" description="DUF7033" evidence="1">
    <location>
        <begin position="70"/>
        <end position="152"/>
    </location>
</feature>
<dbReference type="SUPFAM" id="SSF88713">
    <property type="entry name" value="Glycoside hydrolase/deacetylase"/>
    <property type="match status" value="1"/>
</dbReference>
<dbReference type="GO" id="GO:0005975">
    <property type="term" value="P:carbohydrate metabolic process"/>
    <property type="evidence" value="ECO:0007669"/>
    <property type="project" value="InterPro"/>
</dbReference>
<dbReference type="Proteomes" id="UP000290261">
    <property type="component" value="Unassembled WGS sequence"/>
</dbReference>
<sequence length="426" mass="49794">MSGSIKVSMEGRAGELEINDVFFFQFENKVRWLSQESLPLLPLKILERRNIPILYGNDKIDESRESFHIGIDLFGSCFFMLSRYEELVVNEKDTHGRFPARASVAYKGGFLDRPIVDEYIEVLWFYMKKLWPSLERKALKPNYFVSCDVDFIQDRGVRFPGIINRLGGDLIKRKSFKQFLGSLKLFYTVSILKNKTQDPFNTFNFMMDVCESNNLKMAFYFIPRNNKLPIDGDYDIESDEILELMRNIIARGHEVGYHASYYSYSDLEVTRKEVALLRKVFKKAGGNPEDIKGGRQHYLRWETGITEKNWETVGLEYDSTLGFAETVGFRCGTGQEYNFYDSHERKPMKLRIRPLLAMEVSVFNLNYMGLSHEEAFLIIEKTKNTTEKYRHDFSLLWHNSSFNLKKDFELYQKLLFLKGAPNIDAS</sequence>
<organism evidence="2 3">
    <name type="scientific">Flagellimonas olearia</name>
    <dbReference type="NCBI Taxonomy" id="552546"/>
    <lineage>
        <taxon>Bacteria</taxon>
        <taxon>Pseudomonadati</taxon>
        <taxon>Bacteroidota</taxon>
        <taxon>Flavobacteriia</taxon>
        <taxon>Flavobacteriales</taxon>
        <taxon>Flavobacteriaceae</taxon>
        <taxon>Flagellimonas</taxon>
    </lineage>
</organism>
<dbReference type="CDD" id="cd10931">
    <property type="entry name" value="CE4_u7"/>
    <property type="match status" value="1"/>
</dbReference>
<proteinExistence type="predicted"/>
<evidence type="ECO:0000259" key="1">
    <source>
        <dbReference type="Pfam" id="PF23019"/>
    </source>
</evidence>
<reference evidence="2 3" key="1">
    <citation type="submission" date="2014-04" db="EMBL/GenBank/DDBJ databases">
        <title>Whole genome of Muricauda olearia.</title>
        <authorList>
            <person name="Zhang X.-H."/>
            <person name="Tang K."/>
        </authorList>
    </citation>
    <scope>NUCLEOTIDE SEQUENCE [LARGE SCALE GENOMIC DNA]</scope>
    <source>
        <strain evidence="2 3">Th120</strain>
    </source>
</reference>
<dbReference type="InterPro" id="IPR054297">
    <property type="entry name" value="DUF7033"/>
</dbReference>